<name>A0A8S0SA09_OLEEU</name>
<gene>
    <name evidence="8" type="ORF">OLEA9_A092032</name>
</gene>
<protein>
    <submittedName>
        <fullName evidence="8">AP2-like ethylene-responsive transcription factor AIL1</fullName>
    </submittedName>
</protein>
<dbReference type="Proteomes" id="UP000594638">
    <property type="component" value="Unassembled WGS sequence"/>
</dbReference>
<organism evidence="8 9">
    <name type="scientific">Olea europaea subsp. europaea</name>
    <dbReference type="NCBI Taxonomy" id="158383"/>
    <lineage>
        <taxon>Eukaryota</taxon>
        <taxon>Viridiplantae</taxon>
        <taxon>Streptophyta</taxon>
        <taxon>Embryophyta</taxon>
        <taxon>Tracheophyta</taxon>
        <taxon>Spermatophyta</taxon>
        <taxon>Magnoliopsida</taxon>
        <taxon>eudicotyledons</taxon>
        <taxon>Gunneridae</taxon>
        <taxon>Pentapetalae</taxon>
        <taxon>asterids</taxon>
        <taxon>lamiids</taxon>
        <taxon>Lamiales</taxon>
        <taxon>Oleaceae</taxon>
        <taxon>Oleeae</taxon>
        <taxon>Olea</taxon>
    </lineage>
</organism>
<dbReference type="InterPro" id="IPR001471">
    <property type="entry name" value="AP2/ERF_dom"/>
</dbReference>
<comment type="subcellular location">
    <subcellularLocation>
        <location evidence="1">Nucleus</location>
    </subcellularLocation>
</comment>
<dbReference type="PROSITE" id="PS51032">
    <property type="entry name" value="AP2_ERF"/>
    <property type="match status" value="1"/>
</dbReference>
<dbReference type="OrthoDB" id="207175at2759"/>
<evidence type="ECO:0000313" key="9">
    <source>
        <dbReference type="Proteomes" id="UP000594638"/>
    </source>
</evidence>
<dbReference type="CDD" id="cd00018">
    <property type="entry name" value="AP2"/>
    <property type="match status" value="1"/>
</dbReference>
<feature type="domain" description="AP2/ERF" evidence="7">
    <location>
        <begin position="215"/>
        <end position="278"/>
    </location>
</feature>
<keyword evidence="5" id="KW-0539">Nucleus</keyword>
<evidence type="ECO:0000313" key="8">
    <source>
        <dbReference type="EMBL" id="CAA2988817.1"/>
    </source>
</evidence>
<comment type="caution">
    <text evidence="8">The sequence shown here is derived from an EMBL/GenBank/DDBJ whole genome shotgun (WGS) entry which is preliminary data.</text>
</comment>
<evidence type="ECO:0000256" key="4">
    <source>
        <dbReference type="ARBA" id="ARBA00023163"/>
    </source>
</evidence>
<accession>A0A8S0SA09</accession>
<dbReference type="PANTHER" id="PTHR32467">
    <property type="entry name" value="AP2-LIKE ETHYLENE-RESPONSIVE TRANSCRIPTION FACTOR"/>
    <property type="match status" value="1"/>
</dbReference>
<evidence type="ECO:0000259" key="7">
    <source>
        <dbReference type="PROSITE" id="PS51032"/>
    </source>
</evidence>
<dbReference type="InterPro" id="IPR036955">
    <property type="entry name" value="AP2/ERF_dom_sf"/>
</dbReference>
<evidence type="ECO:0000256" key="2">
    <source>
        <dbReference type="ARBA" id="ARBA00023015"/>
    </source>
</evidence>
<reference evidence="8 9" key="1">
    <citation type="submission" date="2019-12" db="EMBL/GenBank/DDBJ databases">
        <authorList>
            <person name="Alioto T."/>
            <person name="Alioto T."/>
            <person name="Gomez Garrido J."/>
        </authorList>
    </citation>
    <scope>NUCLEOTIDE SEQUENCE [LARGE SCALE GENOMIC DNA]</scope>
</reference>
<evidence type="ECO:0000256" key="6">
    <source>
        <dbReference type="SAM" id="MobiDB-lite"/>
    </source>
</evidence>
<dbReference type="Gramene" id="OE9A092032T1">
    <property type="protein sequence ID" value="OE9A092032C1"/>
    <property type="gene ID" value="OE9A092032"/>
</dbReference>
<keyword evidence="4" id="KW-0804">Transcription</keyword>
<feature type="region of interest" description="Disordered" evidence="6">
    <location>
        <begin position="191"/>
        <end position="211"/>
    </location>
</feature>
<dbReference type="SMART" id="SM00380">
    <property type="entry name" value="AP2"/>
    <property type="match status" value="1"/>
</dbReference>
<dbReference type="EMBL" id="CACTIH010004030">
    <property type="protein sequence ID" value="CAA2988817.1"/>
    <property type="molecule type" value="Genomic_DNA"/>
</dbReference>
<dbReference type="FunFam" id="3.30.730.10:FF:000003">
    <property type="entry name" value="AP2-like ethylene-responsive transcription factor ANT"/>
    <property type="match status" value="1"/>
</dbReference>
<dbReference type="AlphaFoldDB" id="A0A8S0SA09"/>
<sequence length="281" mass="31216">MPLRSDRSLYALDRFRRSNGNDEWSIGAANPNGKGPKFEDFLACCYSNSSPTEPNVYCQSETGEINVNMPPNLDTCDGDAERGENFINPSFFQPYHYSIIPAGGQIETRGVNPGHAANGVYHVPFNSAAISVSGFKSWLCQTQFPAEKPQAEENISNSQASFLTMNPSSQPGLAVASPPLHLAADCKRRTVSKSDAAREPVPRKSNDTFGQRTSQYRGVTRHRWTGRYEAHLWDNSCRKEGQTRKGRQGGYDKEEKAGRAYDLAALKYWGPTTHINFPVRC</sequence>
<evidence type="ECO:0000256" key="3">
    <source>
        <dbReference type="ARBA" id="ARBA00023125"/>
    </source>
</evidence>
<proteinExistence type="predicted"/>
<dbReference type="Gene3D" id="3.30.730.10">
    <property type="entry name" value="AP2/ERF domain"/>
    <property type="match status" value="1"/>
</dbReference>
<keyword evidence="2" id="KW-0805">Transcription regulation</keyword>
<dbReference type="GO" id="GO:0003700">
    <property type="term" value="F:DNA-binding transcription factor activity"/>
    <property type="evidence" value="ECO:0007669"/>
    <property type="project" value="InterPro"/>
</dbReference>
<dbReference type="PANTHER" id="PTHR32467:SF90">
    <property type="entry name" value="AP2-LIKE ETHYLENE-RESPONSIVE TRANSCRIPTION FACTOR AIL1"/>
    <property type="match status" value="1"/>
</dbReference>
<dbReference type="GO" id="GO:0005634">
    <property type="term" value="C:nucleus"/>
    <property type="evidence" value="ECO:0007669"/>
    <property type="project" value="UniProtKB-SubCell"/>
</dbReference>
<dbReference type="InterPro" id="IPR016177">
    <property type="entry name" value="DNA-bd_dom_sf"/>
</dbReference>
<feature type="compositionally biased region" description="Basic and acidic residues" evidence="6">
    <location>
        <begin position="195"/>
        <end position="206"/>
    </location>
</feature>
<dbReference type="PRINTS" id="PR00367">
    <property type="entry name" value="ETHRSPELEMNT"/>
</dbReference>
<keyword evidence="9" id="KW-1185">Reference proteome</keyword>
<dbReference type="SUPFAM" id="SSF54171">
    <property type="entry name" value="DNA-binding domain"/>
    <property type="match status" value="1"/>
</dbReference>
<evidence type="ECO:0000256" key="5">
    <source>
        <dbReference type="ARBA" id="ARBA00023242"/>
    </source>
</evidence>
<evidence type="ECO:0000256" key="1">
    <source>
        <dbReference type="ARBA" id="ARBA00004123"/>
    </source>
</evidence>
<keyword evidence="3" id="KW-0238">DNA-binding</keyword>
<dbReference type="GO" id="GO:0003677">
    <property type="term" value="F:DNA binding"/>
    <property type="evidence" value="ECO:0007669"/>
    <property type="project" value="UniProtKB-KW"/>
</dbReference>